<feature type="compositionally biased region" description="Basic and acidic residues" evidence="1">
    <location>
        <begin position="33"/>
        <end position="44"/>
    </location>
</feature>
<sequence length="101" mass="10318">MLASGISSSCTAKTTTTTASSSSQPPSSPSLHAHPDHAAPKAAKDISPTRAKCLAAFEQFIKARTFTDPADTVSLGLPPAGRLVRNLQASTSPGTAAEKKI</sequence>
<keyword evidence="3" id="KW-1185">Reference proteome</keyword>
<evidence type="ECO:0000256" key="1">
    <source>
        <dbReference type="SAM" id="MobiDB-lite"/>
    </source>
</evidence>
<organism evidence="2 3">
    <name type="scientific">Drosophila ananassae</name>
    <name type="common">Fruit fly</name>
    <dbReference type="NCBI Taxonomy" id="7217"/>
    <lineage>
        <taxon>Eukaryota</taxon>
        <taxon>Metazoa</taxon>
        <taxon>Ecdysozoa</taxon>
        <taxon>Arthropoda</taxon>
        <taxon>Hexapoda</taxon>
        <taxon>Insecta</taxon>
        <taxon>Pterygota</taxon>
        <taxon>Neoptera</taxon>
        <taxon>Endopterygota</taxon>
        <taxon>Diptera</taxon>
        <taxon>Brachycera</taxon>
        <taxon>Muscomorpha</taxon>
        <taxon>Ephydroidea</taxon>
        <taxon>Drosophilidae</taxon>
        <taxon>Drosophila</taxon>
        <taxon>Sophophora</taxon>
    </lineage>
</organism>
<accession>A0A0P9BMA0</accession>
<dbReference type="Proteomes" id="UP000007801">
    <property type="component" value="Unassembled WGS sequence"/>
</dbReference>
<name>A0A0P9BMA0_DROAN</name>
<reference evidence="2 3" key="1">
    <citation type="journal article" date="2007" name="Nature">
        <title>Evolution of genes and genomes on the Drosophila phylogeny.</title>
        <authorList>
            <consortium name="Drosophila 12 Genomes Consortium"/>
            <person name="Clark A.G."/>
            <person name="Eisen M.B."/>
            <person name="Smith D.R."/>
            <person name="Bergman C.M."/>
            <person name="Oliver B."/>
            <person name="Markow T.A."/>
            <person name="Kaufman T.C."/>
            <person name="Kellis M."/>
            <person name="Gelbart W."/>
            <person name="Iyer V.N."/>
            <person name="Pollard D.A."/>
            <person name="Sackton T.B."/>
            <person name="Larracuente A.M."/>
            <person name="Singh N.D."/>
            <person name="Abad J.P."/>
            <person name="Abt D.N."/>
            <person name="Adryan B."/>
            <person name="Aguade M."/>
            <person name="Akashi H."/>
            <person name="Anderson W.W."/>
            <person name="Aquadro C.F."/>
            <person name="Ardell D.H."/>
            <person name="Arguello R."/>
            <person name="Artieri C.G."/>
            <person name="Barbash D.A."/>
            <person name="Barker D."/>
            <person name="Barsanti P."/>
            <person name="Batterham P."/>
            <person name="Batzoglou S."/>
            <person name="Begun D."/>
            <person name="Bhutkar A."/>
            <person name="Blanco E."/>
            <person name="Bosak S.A."/>
            <person name="Bradley R.K."/>
            <person name="Brand A.D."/>
            <person name="Brent M.R."/>
            <person name="Brooks A.N."/>
            <person name="Brown R.H."/>
            <person name="Butlin R.K."/>
            <person name="Caggese C."/>
            <person name="Calvi B.R."/>
            <person name="Bernardo de Carvalho A."/>
            <person name="Caspi A."/>
            <person name="Castrezana S."/>
            <person name="Celniker S.E."/>
            <person name="Chang J.L."/>
            <person name="Chapple C."/>
            <person name="Chatterji S."/>
            <person name="Chinwalla A."/>
            <person name="Civetta A."/>
            <person name="Clifton S.W."/>
            <person name="Comeron J.M."/>
            <person name="Costello J.C."/>
            <person name="Coyne J.A."/>
            <person name="Daub J."/>
            <person name="David R.G."/>
            <person name="Delcher A.L."/>
            <person name="Delehaunty K."/>
            <person name="Do C.B."/>
            <person name="Ebling H."/>
            <person name="Edwards K."/>
            <person name="Eickbush T."/>
            <person name="Evans J.D."/>
            <person name="Filipski A."/>
            <person name="Findeiss S."/>
            <person name="Freyhult E."/>
            <person name="Fulton L."/>
            <person name="Fulton R."/>
            <person name="Garcia A.C."/>
            <person name="Gardiner A."/>
            <person name="Garfield D.A."/>
            <person name="Garvin B.E."/>
            <person name="Gibson G."/>
            <person name="Gilbert D."/>
            <person name="Gnerre S."/>
            <person name="Godfrey J."/>
            <person name="Good R."/>
            <person name="Gotea V."/>
            <person name="Gravely B."/>
            <person name="Greenberg A.J."/>
            <person name="Griffiths-Jones S."/>
            <person name="Gross S."/>
            <person name="Guigo R."/>
            <person name="Gustafson E.A."/>
            <person name="Haerty W."/>
            <person name="Hahn M.W."/>
            <person name="Halligan D.L."/>
            <person name="Halpern A.L."/>
            <person name="Halter G.M."/>
            <person name="Han M.V."/>
            <person name="Heger A."/>
            <person name="Hillier L."/>
            <person name="Hinrichs A.S."/>
            <person name="Holmes I."/>
            <person name="Hoskins R.A."/>
            <person name="Hubisz M.J."/>
            <person name="Hultmark D."/>
            <person name="Huntley M.A."/>
            <person name="Jaffe D.B."/>
            <person name="Jagadeeshan S."/>
            <person name="Jeck W.R."/>
            <person name="Johnson J."/>
            <person name="Jones C.D."/>
            <person name="Jordan W.C."/>
            <person name="Karpen G.H."/>
            <person name="Kataoka E."/>
            <person name="Keightley P.D."/>
            <person name="Kheradpour P."/>
            <person name="Kirkness E.F."/>
            <person name="Koerich L.B."/>
            <person name="Kristiansen K."/>
            <person name="Kudrna D."/>
            <person name="Kulathinal R.J."/>
            <person name="Kumar S."/>
            <person name="Kwok R."/>
            <person name="Lander E."/>
            <person name="Langley C.H."/>
            <person name="Lapoint R."/>
            <person name="Lazzaro B.P."/>
            <person name="Lee S.J."/>
            <person name="Levesque L."/>
            <person name="Li R."/>
            <person name="Lin C.F."/>
            <person name="Lin M.F."/>
            <person name="Lindblad-Toh K."/>
            <person name="Llopart A."/>
            <person name="Long M."/>
            <person name="Low L."/>
            <person name="Lozovsky E."/>
            <person name="Lu J."/>
            <person name="Luo M."/>
            <person name="Machado C.A."/>
            <person name="Makalowski W."/>
            <person name="Marzo M."/>
            <person name="Matsuda M."/>
            <person name="Matzkin L."/>
            <person name="McAllister B."/>
            <person name="McBride C.S."/>
            <person name="McKernan B."/>
            <person name="McKernan K."/>
            <person name="Mendez-Lago M."/>
            <person name="Minx P."/>
            <person name="Mollenhauer M.U."/>
            <person name="Montooth K."/>
            <person name="Mount S.M."/>
            <person name="Mu X."/>
            <person name="Myers E."/>
            <person name="Negre B."/>
            <person name="Newfeld S."/>
            <person name="Nielsen R."/>
            <person name="Noor M.A."/>
            <person name="O'Grady P."/>
            <person name="Pachter L."/>
            <person name="Papaceit M."/>
            <person name="Parisi M.J."/>
            <person name="Parisi M."/>
            <person name="Parts L."/>
            <person name="Pedersen J.S."/>
            <person name="Pesole G."/>
            <person name="Phillippy A.M."/>
            <person name="Ponting C.P."/>
            <person name="Pop M."/>
            <person name="Porcelli D."/>
            <person name="Powell J.R."/>
            <person name="Prohaska S."/>
            <person name="Pruitt K."/>
            <person name="Puig M."/>
            <person name="Quesneville H."/>
            <person name="Ram K.R."/>
            <person name="Rand D."/>
            <person name="Rasmussen M.D."/>
            <person name="Reed L.K."/>
            <person name="Reenan R."/>
            <person name="Reily A."/>
            <person name="Remington K.A."/>
            <person name="Rieger T.T."/>
            <person name="Ritchie M.G."/>
            <person name="Robin C."/>
            <person name="Rogers Y.H."/>
            <person name="Rohde C."/>
            <person name="Rozas J."/>
            <person name="Rubenfield M.J."/>
            <person name="Ruiz A."/>
            <person name="Russo S."/>
            <person name="Salzberg S.L."/>
            <person name="Sanchez-Gracia A."/>
            <person name="Saranga D.J."/>
            <person name="Sato H."/>
            <person name="Schaeffer S.W."/>
            <person name="Schatz M.C."/>
            <person name="Schlenke T."/>
            <person name="Schwartz R."/>
            <person name="Segarra C."/>
            <person name="Singh R.S."/>
            <person name="Sirot L."/>
            <person name="Sirota M."/>
            <person name="Sisneros N.B."/>
            <person name="Smith C.D."/>
            <person name="Smith T.F."/>
            <person name="Spieth J."/>
            <person name="Stage D.E."/>
            <person name="Stark A."/>
            <person name="Stephan W."/>
            <person name="Strausberg R.L."/>
            <person name="Strempel S."/>
            <person name="Sturgill D."/>
            <person name="Sutton G."/>
            <person name="Sutton G.G."/>
            <person name="Tao W."/>
            <person name="Teichmann S."/>
            <person name="Tobari Y.N."/>
            <person name="Tomimura Y."/>
            <person name="Tsolas J.M."/>
            <person name="Valente V.L."/>
            <person name="Venter E."/>
            <person name="Venter J.C."/>
            <person name="Vicario S."/>
            <person name="Vieira F.G."/>
            <person name="Vilella A.J."/>
            <person name="Villasante A."/>
            <person name="Walenz B."/>
            <person name="Wang J."/>
            <person name="Wasserman M."/>
            <person name="Watts T."/>
            <person name="Wilson D."/>
            <person name="Wilson R.K."/>
            <person name="Wing R.A."/>
            <person name="Wolfner M.F."/>
            <person name="Wong A."/>
            <person name="Wong G.K."/>
            <person name="Wu C.I."/>
            <person name="Wu G."/>
            <person name="Yamamoto D."/>
            <person name="Yang H.P."/>
            <person name="Yang S.P."/>
            <person name="Yorke J.A."/>
            <person name="Yoshida K."/>
            <person name="Zdobnov E."/>
            <person name="Zhang P."/>
            <person name="Zhang Y."/>
            <person name="Zimin A.V."/>
            <person name="Baldwin J."/>
            <person name="Abdouelleil A."/>
            <person name="Abdulkadir J."/>
            <person name="Abebe A."/>
            <person name="Abera B."/>
            <person name="Abreu J."/>
            <person name="Acer S.C."/>
            <person name="Aftuck L."/>
            <person name="Alexander A."/>
            <person name="An P."/>
            <person name="Anderson E."/>
            <person name="Anderson S."/>
            <person name="Arachi H."/>
            <person name="Azer M."/>
            <person name="Bachantsang P."/>
            <person name="Barry A."/>
            <person name="Bayul T."/>
            <person name="Berlin A."/>
            <person name="Bessette D."/>
            <person name="Bloom T."/>
            <person name="Blye J."/>
            <person name="Boguslavskiy L."/>
            <person name="Bonnet C."/>
            <person name="Boukhgalter B."/>
            <person name="Bourzgui I."/>
            <person name="Brown A."/>
            <person name="Cahill P."/>
            <person name="Channer S."/>
            <person name="Cheshatsang Y."/>
            <person name="Chuda L."/>
            <person name="Citroen M."/>
            <person name="Collymore A."/>
            <person name="Cooke P."/>
            <person name="Costello M."/>
            <person name="D'Aco K."/>
            <person name="Daza R."/>
            <person name="De Haan G."/>
            <person name="DeGray S."/>
            <person name="DeMaso C."/>
            <person name="Dhargay N."/>
            <person name="Dooley K."/>
            <person name="Dooley E."/>
            <person name="Doricent M."/>
            <person name="Dorje P."/>
            <person name="Dorjee K."/>
            <person name="Dupes A."/>
            <person name="Elong R."/>
            <person name="Falk J."/>
            <person name="Farina A."/>
            <person name="Faro S."/>
            <person name="Ferguson D."/>
            <person name="Fisher S."/>
            <person name="Foley C.D."/>
            <person name="Franke A."/>
            <person name="Friedrich D."/>
            <person name="Gadbois L."/>
            <person name="Gearin G."/>
            <person name="Gearin C.R."/>
            <person name="Giannoukos G."/>
            <person name="Goode T."/>
            <person name="Graham J."/>
            <person name="Grandbois E."/>
            <person name="Grewal S."/>
            <person name="Gyaltsen K."/>
            <person name="Hafez N."/>
            <person name="Hagos B."/>
            <person name="Hall J."/>
            <person name="Henson C."/>
            <person name="Hollinger A."/>
            <person name="Honan T."/>
            <person name="Huard M.D."/>
            <person name="Hughes L."/>
            <person name="Hurhula B."/>
            <person name="Husby M.E."/>
            <person name="Kamat A."/>
            <person name="Kanga B."/>
            <person name="Kashin S."/>
            <person name="Khazanovich D."/>
            <person name="Kisner P."/>
            <person name="Lance K."/>
            <person name="Lara M."/>
            <person name="Lee W."/>
            <person name="Lennon N."/>
            <person name="Letendre F."/>
            <person name="LeVine R."/>
            <person name="Lipovsky A."/>
            <person name="Liu X."/>
            <person name="Liu J."/>
            <person name="Liu S."/>
            <person name="Lokyitsang T."/>
            <person name="Lokyitsang Y."/>
            <person name="Lubonja R."/>
            <person name="Lui A."/>
            <person name="MacDonald P."/>
            <person name="Magnisalis V."/>
            <person name="Maru K."/>
            <person name="Matthews C."/>
            <person name="McCusker W."/>
            <person name="McDonough S."/>
            <person name="Mehta T."/>
            <person name="Meldrim J."/>
            <person name="Meneus L."/>
            <person name="Mihai O."/>
            <person name="Mihalev A."/>
            <person name="Mihova T."/>
            <person name="Mittelman R."/>
            <person name="Mlenga V."/>
            <person name="Montmayeur A."/>
            <person name="Mulrain L."/>
            <person name="Navidi A."/>
            <person name="Naylor J."/>
            <person name="Negash T."/>
            <person name="Nguyen T."/>
            <person name="Nguyen N."/>
            <person name="Nicol R."/>
            <person name="Norbu C."/>
            <person name="Norbu N."/>
            <person name="Novod N."/>
            <person name="O'Neill B."/>
            <person name="Osman S."/>
            <person name="Markiewicz E."/>
            <person name="Oyono O.L."/>
            <person name="Patti C."/>
            <person name="Phunkhang P."/>
            <person name="Pierre F."/>
            <person name="Priest M."/>
            <person name="Raghuraman S."/>
            <person name="Rege F."/>
            <person name="Reyes R."/>
            <person name="Rise C."/>
            <person name="Rogov P."/>
            <person name="Ross K."/>
            <person name="Ryan E."/>
            <person name="Settipalli S."/>
            <person name="Shea T."/>
            <person name="Sherpa N."/>
            <person name="Shi L."/>
            <person name="Shih D."/>
            <person name="Sparrow T."/>
            <person name="Spaulding J."/>
            <person name="Stalker J."/>
            <person name="Stange-Thomann N."/>
            <person name="Stavropoulos S."/>
            <person name="Stone C."/>
            <person name="Strader C."/>
            <person name="Tesfaye S."/>
            <person name="Thomson T."/>
            <person name="Thoulutsang Y."/>
            <person name="Thoulutsang D."/>
            <person name="Topham K."/>
            <person name="Topping I."/>
            <person name="Tsamla T."/>
            <person name="Vassiliev H."/>
            <person name="Vo A."/>
            <person name="Wangchuk T."/>
            <person name="Wangdi T."/>
            <person name="Weiand M."/>
            <person name="Wilkinson J."/>
            <person name="Wilson A."/>
            <person name="Yadav S."/>
            <person name="Young G."/>
            <person name="Yu Q."/>
            <person name="Zembek L."/>
            <person name="Zhong D."/>
            <person name="Zimmer A."/>
            <person name="Zwirko Z."/>
            <person name="Jaffe D.B."/>
            <person name="Alvarez P."/>
            <person name="Brockman W."/>
            <person name="Butler J."/>
            <person name="Chin C."/>
            <person name="Gnerre S."/>
            <person name="Grabherr M."/>
            <person name="Kleber M."/>
            <person name="Mauceli E."/>
            <person name="MacCallum I."/>
        </authorList>
    </citation>
    <scope>NUCLEOTIDE SEQUENCE [LARGE SCALE GENOMIC DNA]</scope>
    <source>
        <strain evidence="3">Tucson 14024-0371.13</strain>
    </source>
</reference>
<dbReference type="InParanoid" id="A0A0P9BMA0"/>
<evidence type="ECO:0000313" key="2">
    <source>
        <dbReference type="EMBL" id="KPU72894.1"/>
    </source>
</evidence>
<dbReference type="AlphaFoldDB" id="A0A0P9BMA0"/>
<feature type="region of interest" description="Disordered" evidence="1">
    <location>
        <begin position="1"/>
        <end position="45"/>
    </location>
</feature>
<dbReference type="EMBL" id="CH902623">
    <property type="protein sequence ID" value="KPU72894.1"/>
    <property type="molecule type" value="Genomic_DNA"/>
</dbReference>
<gene>
    <name evidence="2" type="primary">Dana\GF26358</name>
    <name evidence="2" type="ORF">GF26358</name>
</gene>
<evidence type="ECO:0000313" key="3">
    <source>
        <dbReference type="Proteomes" id="UP000007801"/>
    </source>
</evidence>
<feature type="compositionally biased region" description="Low complexity" evidence="1">
    <location>
        <begin position="7"/>
        <end position="32"/>
    </location>
</feature>
<protein>
    <submittedName>
        <fullName evidence="2">Uncharacterized protein</fullName>
    </submittedName>
</protein>
<proteinExistence type="predicted"/>